<dbReference type="InterPro" id="IPR000515">
    <property type="entry name" value="MetI-like"/>
</dbReference>
<organism evidence="9 10">
    <name type="scientific">Sporomusa acidovorans (strain ATCC 49682 / DSM 3132 / Mol)</name>
    <dbReference type="NCBI Taxonomy" id="1123286"/>
    <lineage>
        <taxon>Bacteria</taxon>
        <taxon>Bacillati</taxon>
        <taxon>Bacillota</taxon>
        <taxon>Negativicutes</taxon>
        <taxon>Selenomonadales</taxon>
        <taxon>Sporomusaceae</taxon>
        <taxon>Sporomusa</taxon>
    </lineage>
</organism>
<keyword evidence="4 7" id="KW-0812">Transmembrane</keyword>
<sequence length="312" mass="35402">MKQDNKRVRKIEKKQAWHKFLTGNTLMAYGFIVPSLLVFAVFMFYPLLHTVYLSFFDWNMIKPVKTFVGSQNYMALLQDPLTYTVMKNTLAYIVILLLLNWAAPYLLAFILSFVIKRGRDFYKGMFFLPSVISLVVGSILYLWILNPVSGPVAIIAKFFGLTVPIWSKTQGLIIVVLSIITTWKVFGYNFIVLFGGITGVPQEVIEAARLDNVPLHRIFFDIVVPMSSATGLYVFIMTIVQGLQYVFTPIKVITQGGPDNASSNAIYNVYQEAFTLYHTGYASAFAIVTMALFVILLLVEFKFVEKGIHYEN</sequence>
<name>A0ABZ3JBT3_SPOA4</name>
<feature type="transmembrane region" description="Helical" evidence="7">
    <location>
        <begin position="218"/>
        <end position="240"/>
    </location>
</feature>
<dbReference type="CDD" id="cd06261">
    <property type="entry name" value="TM_PBP2"/>
    <property type="match status" value="1"/>
</dbReference>
<keyword evidence="6 7" id="KW-0472">Membrane</keyword>
<feature type="transmembrane region" description="Helical" evidence="7">
    <location>
        <begin position="90"/>
        <end position="114"/>
    </location>
</feature>
<keyword evidence="10" id="KW-1185">Reference proteome</keyword>
<accession>A0ABZ3JBT3</accession>
<evidence type="ECO:0000259" key="8">
    <source>
        <dbReference type="PROSITE" id="PS50928"/>
    </source>
</evidence>
<dbReference type="Pfam" id="PF00528">
    <property type="entry name" value="BPD_transp_1"/>
    <property type="match status" value="1"/>
</dbReference>
<evidence type="ECO:0000313" key="9">
    <source>
        <dbReference type="EMBL" id="XFO75490.1"/>
    </source>
</evidence>
<evidence type="ECO:0000256" key="3">
    <source>
        <dbReference type="ARBA" id="ARBA00022475"/>
    </source>
</evidence>
<gene>
    <name evidence="9" type="primary">ugpA</name>
    <name evidence="9" type="ORF">SPACI_056110</name>
</gene>
<protein>
    <submittedName>
        <fullName evidence="9">Sn-glycerol-3-phosphate transport system permease protein UgpA</fullName>
    </submittedName>
</protein>
<dbReference type="PANTHER" id="PTHR30193">
    <property type="entry name" value="ABC TRANSPORTER PERMEASE PROTEIN"/>
    <property type="match status" value="1"/>
</dbReference>
<keyword evidence="2 7" id="KW-0813">Transport</keyword>
<comment type="similarity">
    <text evidence="7">Belongs to the binding-protein-dependent transport system permease family.</text>
</comment>
<keyword evidence="3" id="KW-1003">Cell membrane</keyword>
<dbReference type="SUPFAM" id="SSF161098">
    <property type="entry name" value="MetI-like"/>
    <property type="match status" value="1"/>
</dbReference>
<dbReference type="InterPro" id="IPR035906">
    <property type="entry name" value="MetI-like_sf"/>
</dbReference>
<proteinExistence type="inferred from homology"/>
<evidence type="ECO:0000313" key="10">
    <source>
        <dbReference type="Proteomes" id="UP000216052"/>
    </source>
</evidence>
<dbReference type="Gene3D" id="1.10.3720.10">
    <property type="entry name" value="MetI-like"/>
    <property type="match status" value="1"/>
</dbReference>
<dbReference type="Proteomes" id="UP000216052">
    <property type="component" value="Chromosome"/>
</dbReference>
<keyword evidence="5 7" id="KW-1133">Transmembrane helix</keyword>
<dbReference type="EMBL" id="CP155571">
    <property type="protein sequence ID" value="XFO75490.1"/>
    <property type="molecule type" value="Genomic_DNA"/>
</dbReference>
<evidence type="ECO:0000256" key="6">
    <source>
        <dbReference type="ARBA" id="ARBA00023136"/>
    </source>
</evidence>
<reference evidence="9" key="1">
    <citation type="submission" date="2024-05" db="EMBL/GenBank/DDBJ databases">
        <title>Isolation and characterization of Sporomusa carbonis sp. nov., a carboxydotrophic hydrogenogen in the genus of Sporomusa isolated from a charcoal burning pile.</title>
        <authorList>
            <person name="Boeer T."/>
            <person name="Rosenbaum F."/>
            <person name="Eysell L."/>
            <person name="Mueller V."/>
            <person name="Daniel R."/>
            <person name="Poehlein A."/>
        </authorList>
    </citation>
    <scope>NUCLEOTIDE SEQUENCE [LARGE SCALE GENOMIC DNA]</scope>
    <source>
        <strain evidence="9">DSM 3132</strain>
    </source>
</reference>
<feature type="domain" description="ABC transmembrane type-1" evidence="8">
    <location>
        <begin position="86"/>
        <end position="300"/>
    </location>
</feature>
<evidence type="ECO:0000256" key="7">
    <source>
        <dbReference type="RuleBase" id="RU363032"/>
    </source>
</evidence>
<dbReference type="InterPro" id="IPR051393">
    <property type="entry name" value="ABC_transporter_permease"/>
</dbReference>
<evidence type="ECO:0000256" key="1">
    <source>
        <dbReference type="ARBA" id="ARBA00004651"/>
    </source>
</evidence>
<comment type="subcellular location">
    <subcellularLocation>
        <location evidence="1 7">Cell membrane</location>
        <topology evidence="1 7">Multi-pass membrane protein</topology>
    </subcellularLocation>
</comment>
<evidence type="ECO:0000256" key="2">
    <source>
        <dbReference type="ARBA" id="ARBA00022448"/>
    </source>
</evidence>
<feature type="transmembrane region" description="Helical" evidence="7">
    <location>
        <begin position="172"/>
        <end position="197"/>
    </location>
</feature>
<feature type="transmembrane region" description="Helical" evidence="7">
    <location>
        <begin position="21"/>
        <end position="45"/>
    </location>
</feature>
<dbReference type="PANTHER" id="PTHR30193:SF37">
    <property type="entry name" value="INNER MEMBRANE ABC TRANSPORTER PERMEASE PROTEIN YCJO"/>
    <property type="match status" value="1"/>
</dbReference>
<evidence type="ECO:0000256" key="4">
    <source>
        <dbReference type="ARBA" id="ARBA00022692"/>
    </source>
</evidence>
<evidence type="ECO:0000256" key="5">
    <source>
        <dbReference type="ARBA" id="ARBA00022989"/>
    </source>
</evidence>
<dbReference type="PROSITE" id="PS50928">
    <property type="entry name" value="ABC_TM1"/>
    <property type="match status" value="1"/>
</dbReference>
<feature type="transmembrane region" description="Helical" evidence="7">
    <location>
        <begin position="280"/>
        <end position="299"/>
    </location>
</feature>
<dbReference type="RefSeq" id="WP_249030691.1">
    <property type="nucleotide sequence ID" value="NZ_CP155571.1"/>
</dbReference>